<evidence type="ECO:0000313" key="9">
    <source>
        <dbReference type="EMBL" id="TDK28178.1"/>
    </source>
</evidence>
<dbReference type="EMBL" id="SMTK01000001">
    <property type="protein sequence ID" value="TDK28178.1"/>
    <property type="molecule type" value="Genomic_DNA"/>
</dbReference>
<feature type="transmembrane region" description="Helical" evidence="7">
    <location>
        <begin position="224"/>
        <end position="241"/>
    </location>
</feature>
<reference evidence="9 10" key="1">
    <citation type="submission" date="2019-03" db="EMBL/GenBank/DDBJ databases">
        <title>Arthrobacter sp. nov., an bacterium isolated from biocrust in Mu Us Desert.</title>
        <authorList>
            <person name="Lixiong L."/>
        </authorList>
    </citation>
    <scope>NUCLEOTIDE SEQUENCE [LARGE SCALE GENOMIC DNA]</scope>
    <source>
        <strain evidence="9 10">SLN-3</strain>
    </source>
</reference>
<feature type="transmembrane region" description="Helical" evidence="7">
    <location>
        <begin position="119"/>
        <end position="136"/>
    </location>
</feature>
<dbReference type="InterPro" id="IPR002656">
    <property type="entry name" value="Acyl_transf_3_dom"/>
</dbReference>
<dbReference type="PANTHER" id="PTHR40074:SF4">
    <property type="entry name" value="INNER MEMBRANE PROTEIN YCFT"/>
    <property type="match status" value="1"/>
</dbReference>
<keyword evidence="6 7" id="KW-0472">Membrane</keyword>
<evidence type="ECO:0000256" key="4">
    <source>
        <dbReference type="ARBA" id="ARBA00022692"/>
    </source>
</evidence>
<evidence type="ECO:0000256" key="6">
    <source>
        <dbReference type="ARBA" id="ARBA00023136"/>
    </source>
</evidence>
<keyword evidence="5 7" id="KW-1133">Transmembrane helix</keyword>
<comment type="similarity">
    <text evidence="2">Belongs to the acyltransferase 3 family.</text>
</comment>
<evidence type="ECO:0000313" key="10">
    <source>
        <dbReference type="Proteomes" id="UP000295411"/>
    </source>
</evidence>
<dbReference type="Proteomes" id="UP000295411">
    <property type="component" value="Unassembled WGS sequence"/>
</dbReference>
<organism evidence="9 10">
    <name type="scientific">Arthrobacter crusticola</name>
    <dbReference type="NCBI Taxonomy" id="2547960"/>
    <lineage>
        <taxon>Bacteria</taxon>
        <taxon>Bacillati</taxon>
        <taxon>Actinomycetota</taxon>
        <taxon>Actinomycetes</taxon>
        <taxon>Micrococcales</taxon>
        <taxon>Micrococcaceae</taxon>
        <taxon>Arthrobacter</taxon>
    </lineage>
</organism>
<evidence type="ECO:0000259" key="8">
    <source>
        <dbReference type="Pfam" id="PF01757"/>
    </source>
</evidence>
<dbReference type="GO" id="GO:0009246">
    <property type="term" value="P:enterobacterial common antigen biosynthetic process"/>
    <property type="evidence" value="ECO:0007669"/>
    <property type="project" value="TreeGrafter"/>
</dbReference>
<dbReference type="PANTHER" id="PTHR40074">
    <property type="entry name" value="O-ACETYLTRANSFERASE WECH"/>
    <property type="match status" value="1"/>
</dbReference>
<keyword evidence="3" id="KW-1003">Cell membrane</keyword>
<keyword evidence="4 7" id="KW-0812">Transmembrane</keyword>
<feature type="transmembrane region" description="Helical" evidence="7">
    <location>
        <begin position="277"/>
        <end position="296"/>
    </location>
</feature>
<feature type="transmembrane region" description="Helical" evidence="7">
    <location>
        <begin position="81"/>
        <end position="99"/>
    </location>
</feature>
<feature type="transmembrane region" description="Helical" evidence="7">
    <location>
        <begin position="148"/>
        <end position="174"/>
    </location>
</feature>
<evidence type="ECO:0000256" key="7">
    <source>
        <dbReference type="SAM" id="Phobius"/>
    </source>
</evidence>
<dbReference type="Pfam" id="PF01757">
    <property type="entry name" value="Acyl_transf_3"/>
    <property type="match status" value="1"/>
</dbReference>
<feature type="transmembrane region" description="Helical" evidence="7">
    <location>
        <begin position="316"/>
        <end position="336"/>
    </location>
</feature>
<comment type="subcellular location">
    <subcellularLocation>
        <location evidence="1">Cell membrane</location>
        <topology evidence="1">Multi-pass membrane protein</topology>
    </subcellularLocation>
</comment>
<dbReference type="GO" id="GO:0005886">
    <property type="term" value="C:plasma membrane"/>
    <property type="evidence" value="ECO:0007669"/>
    <property type="project" value="UniProtKB-SubCell"/>
</dbReference>
<evidence type="ECO:0000256" key="5">
    <source>
        <dbReference type="ARBA" id="ARBA00022989"/>
    </source>
</evidence>
<dbReference type="GO" id="GO:0016413">
    <property type="term" value="F:O-acetyltransferase activity"/>
    <property type="evidence" value="ECO:0007669"/>
    <property type="project" value="TreeGrafter"/>
</dbReference>
<feature type="transmembrane region" description="Helical" evidence="7">
    <location>
        <begin position="253"/>
        <end position="271"/>
    </location>
</feature>
<feature type="transmembrane region" description="Helical" evidence="7">
    <location>
        <begin position="180"/>
        <end position="197"/>
    </location>
</feature>
<feature type="domain" description="Acyltransferase 3" evidence="8">
    <location>
        <begin position="73"/>
        <end position="362"/>
    </location>
</feature>
<dbReference type="AlphaFoldDB" id="A0A4R5U3I8"/>
<evidence type="ECO:0000256" key="1">
    <source>
        <dbReference type="ARBA" id="ARBA00004651"/>
    </source>
</evidence>
<proteinExistence type="inferred from homology"/>
<protein>
    <submittedName>
        <fullName evidence="9">Acyltransferase</fullName>
    </submittedName>
</protein>
<keyword evidence="9" id="KW-0808">Transferase</keyword>
<sequence>MPISAWIVTRTAPGHGPSMDARAVPIKNQLRRTIRTHPDTEPHLSEPSGSTQVRLMRLDGEAAMTTSTDTRIRWLDSCRGVAILLVVVLHAGEALRITVGPMPGVDQFNLFLEPFRMPVLMFLSGIMLPQSVAKTGRKYFVGKVSRVAWPYVLWSLIILAASGELSPAAVTQVFHNSPTYLWYLWFILVFYALAYPLRRVPPLLIAGTGAGVSFLLTDGSRPEAMAFLSALFFLGAWCARYPREIAGITGKPWVLTAAGACAVTVGAMNVAGWEVLYQVEFAWGVAGALVIVYWFFPRLPAGPATTALEFVGRYSIVFYVAHLGPIMITLALADAIGSAGAWYVLPLLLLVGIGVPLGLAWIYSTREHVSVTLLFELPALKRRNRIAKAMAKASDGS</sequence>
<comment type="caution">
    <text evidence="9">The sequence shown here is derived from an EMBL/GenBank/DDBJ whole genome shotgun (WGS) entry which is preliminary data.</text>
</comment>
<feature type="transmembrane region" description="Helical" evidence="7">
    <location>
        <begin position="342"/>
        <end position="363"/>
    </location>
</feature>
<evidence type="ECO:0000256" key="3">
    <source>
        <dbReference type="ARBA" id="ARBA00022475"/>
    </source>
</evidence>
<feature type="transmembrane region" description="Helical" evidence="7">
    <location>
        <begin position="202"/>
        <end position="218"/>
    </location>
</feature>
<accession>A0A4R5U3I8</accession>
<name>A0A4R5U3I8_9MICC</name>
<keyword evidence="10" id="KW-1185">Reference proteome</keyword>
<evidence type="ECO:0000256" key="2">
    <source>
        <dbReference type="ARBA" id="ARBA00007400"/>
    </source>
</evidence>
<gene>
    <name evidence="9" type="ORF">E2F48_03550</name>
</gene>
<keyword evidence="9" id="KW-0012">Acyltransferase</keyword>